<dbReference type="CDD" id="cd07067">
    <property type="entry name" value="HP_PGM_like"/>
    <property type="match status" value="1"/>
</dbReference>
<evidence type="ECO:0000313" key="2">
    <source>
        <dbReference type="Proteomes" id="UP001344447"/>
    </source>
</evidence>
<organism evidence="1 2">
    <name type="scientific">Dictyostelium firmibasis</name>
    <dbReference type="NCBI Taxonomy" id="79012"/>
    <lineage>
        <taxon>Eukaryota</taxon>
        <taxon>Amoebozoa</taxon>
        <taxon>Evosea</taxon>
        <taxon>Eumycetozoa</taxon>
        <taxon>Dictyostelia</taxon>
        <taxon>Dictyosteliales</taxon>
        <taxon>Dictyosteliaceae</taxon>
        <taxon>Dictyostelium</taxon>
    </lineage>
</organism>
<gene>
    <name evidence="1" type="ORF">RB653_007897</name>
</gene>
<sequence length="226" mass="25682">MTIYLTRHGLREDWINKLWRSTALRPSDPPLSARGFHIAKELGIFSKTLGLKHIISSPMERCIQTSTAIADELDLPIKIDYGVIEWVGPNPKPDDILTPLSNEELKLKYPRIDLGYQSTTNVIPTKETIEELHFRTKIAVDQIIKKYKDDGPIIIVSHAATMIALGRGILNDNQAPLRSGVCSLTKFNLNPSQNEWELEYTGKADYMEEGEQSHWTFKRPVIENSQ</sequence>
<evidence type="ECO:0008006" key="3">
    <source>
        <dbReference type="Google" id="ProtNLM"/>
    </source>
</evidence>
<comment type="caution">
    <text evidence="1">The sequence shown here is derived from an EMBL/GenBank/DDBJ whole genome shotgun (WGS) entry which is preliminary data.</text>
</comment>
<dbReference type="FunFam" id="3.40.50.1240:FF:000118">
    <property type="entry name" value="Uncharacterized protein"/>
    <property type="match status" value="1"/>
</dbReference>
<reference evidence="1 2" key="1">
    <citation type="submission" date="2023-11" db="EMBL/GenBank/DDBJ databases">
        <title>Dfirmibasis_genome.</title>
        <authorList>
            <person name="Edelbroek B."/>
            <person name="Kjellin J."/>
            <person name="Jerlstrom-Hultqvist J."/>
            <person name="Soderbom F."/>
        </authorList>
    </citation>
    <scope>NUCLEOTIDE SEQUENCE [LARGE SCALE GENOMIC DNA]</scope>
    <source>
        <strain evidence="1 2">TNS-C-14</strain>
    </source>
</reference>
<dbReference type="InterPro" id="IPR051710">
    <property type="entry name" value="Phosphatase_SH3-domain"/>
</dbReference>
<proteinExistence type="predicted"/>
<dbReference type="PANTHER" id="PTHR16469">
    <property type="entry name" value="UBIQUITIN-ASSOCIATED AND SH3 DOMAIN-CONTAINING BA-RELATED"/>
    <property type="match status" value="1"/>
</dbReference>
<dbReference type="AlphaFoldDB" id="A0AAN7U5F9"/>
<evidence type="ECO:0000313" key="1">
    <source>
        <dbReference type="EMBL" id="KAK5576753.1"/>
    </source>
</evidence>
<dbReference type="EMBL" id="JAVFKY010000005">
    <property type="protein sequence ID" value="KAK5576753.1"/>
    <property type="molecule type" value="Genomic_DNA"/>
</dbReference>
<dbReference type="SMART" id="SM00855">
    <property type="entry name" value="PGAM"/>
    <property type="match status" value="1"/>
</dbReference>
<dbReference type="Pfam" id="PF00300">
    <property type="entry name" value="His_Phos_1"/>
    <property type="match status" value="1"/>
</dbReference>
<name>A0AAN7U5F9_9MYCE</name>
<dbReference type="InterPro" id="IPR029033">
    <property type="entry name" value="His_PPase_superfam"/>
</dbReference>
<dbReference type="InterPro" id="IPR013078">
    <property type="entry name" value="His_Pase_superF_clade-1"/>
</dbReference>
<dbReference type="SUPFAM" id="SSF53254">
    <property type="entry name" value="Phosphoglycerate mutase-like"/>
    <property type="match status" value="1"/>
</dbReference>
<dbReference type="Proteomes" id="UP001344447">
    <property type="component" value="Unassembled WGS sequence"/>
</dbReference>
<protein>
    <recommendedName>
        <fullName evidence="3">Phosphoglycerate mutase family protein</fullName>
    </recommendedName>
</protein>
<accession>A0AAN7U5F9</accession>
<keyword evidence="2" id="KW-1185">Reference proteome</keyword>
<dbReference type="PANTHER" id="PTHR16469:SF51">
    <property type="entry name" value="TRANSCRIPTION FACTOR TAU 55 KDA SUBUNIT"/>
    <property type="match status" value="1"/>
</dbReference>
<dbReference type="Gene3D" id="3.40.50.1240">
    <property type="entry name" value="Phosphoglycerate mutase-like"/>
    <property type="match status" value="1"/>
</dbReference>